<dbReference type="Gene3D" id="1.10.340.30">
    <property type="entry name" value="Hypothetical protein, domain 2"/>
    <property type="match status" value="1"/>
</dbReference>
<name>A0ABR5IGD4_9ACTN</name>
<comment type="caution">
    <text evidence="1">The sequence shown here is derived from an EMBL/GenBank/DDBJ whole genome shotgun (WGS) entry which is preliminary data.</text>
</comment>
<evidence type="ECO:0000313" key="1">
    <source>
        <dbReference type="EMBL" id="KNA92809.1"/>
    </source>
</evidence>
<organism evidence="1 2">
    <name type="scientific">Gordonia jacobaea</name>
    <dbReference type="NCBI Taxonomy" id="122202"/>
    <lineage>
        <taxon>Bacteria</taxon>
        <taxon>Bacillati</taxon>
        <taxon>Actinomycetota</taxon>
        <taxon>Actinomycetes</taxon>
        <taxon>Mycobacteriales</taxon>
        <taxon>Gordoniaceae</taxon>
        <taxon>Gordonia</taxon>
    </lineage>
</organism>
<gene>
    <name evidence="1" type="ORF">ABW18_03385</name>
</gene>
<protein>
    <submittedName>
        <fullName evidence="1">3-methyladenine DNA glycosylase</fullName>
    </submittedName>
</protein>
<dbReference type="EMBL" id="LDTZ01000014">
    <property type="protein sequence ID" value="KNA92809.1"/>
    <property type="molecule type" value="Genomic_DNA"/>
</dbReference>
<proteinExistence type="predicted"/>
<evidence type="ECO:0000313" key="2">
    <source>
        <dbReference type="Proteomes" id="UP000037247"/>
    </source>
</evidence>
<dbReference type="SUPFAM" id="SSF48150">
    <property type="entry name" value="DNA-glycosylase"/>
    <property type="match status" value="1"/>
</dbReference>
<dbReference type="InterPro" id="IPR011257">
    <property type="entry name" value="DNA_glycosylase"/>
</dbReference>
<reference evidence="1 2" key="1">
    <citation type="submission" date="2015-05" db="EMBL/GenBank/DDBJ databases">
        <title>Draft genome sequence of the bacterium Gordonia jacobaea a new member of the Gordonia genus.</title>
        <authorList>
            <person name="Jimenez-Galisteo G."/>
            <person name="Dominguez A."/>
            <person name="Munoz E."/>
            <person name="Vinas M."/>
        </authorList>
    </citation>
    <scope>NUCLEOTIDE SEQUENCE [LARGE SCALE GENOMIC DNA]</scope>
    <source>
        <strain evidence="2">mv1</strain>
    </source>
</reference>
<dbReference type="RefSeq" id="WP_049698013.1">
    <property type="nucleotide sequence ID" value="NZ_JAQDQF010000002.1"/>
</dbReference>
<dbReference type="Proteomes" id="UP000037247">
    <property type="component" value="Unassembled WGS sequence"/>
</dbReference>
<keyword evidence="2" id="KW-1185">Reference proteome</keyword>
<sequence length="294" mass="32219">MSSGEATRSWTPQQPVDLRATLGLHRRGSGDPAFRYGADGSIWRAVHTPDGPGTLAIASDGSTIRGRAWGPGAAWLLEQMPDMLGASDDPAALVPRDDAVARLVAASTGLRIGSTGRVWEALAAAILEQKVVGTEAWRAWRHILRRFGEPAPGPVPRDMRVPPPQADWTRIPVWEWHRSGAEPVRMRTIRGATALDVERHHDKLDVLRGVGPWTVAETRARAVGDADAVPVGDYHIPALIGHTLIGEKVDDAGMLELLEPYAGQRYRIVRMAELHGTYAPRRGNRMSVRDYREL</sequence>
<accession>A0ABR5IGD4</accession>